<gene>
    <name evidence="2" type="ORF">SALB_00831</name>
</gene>
<accession>A0A059VMM1</accession>
<evidence type="ECO:0000256" key="1">
    <source>
        <dbReference type="SAM" id="MobiDB-lite"/>
    </source>
</evidence>
<organism evidence="2 3">
    <name type="scientific">Streptomyces noursei</name>
    <name type="common">Streptomyces albulus</name>
    <dbReference type="NCBI Taxonomy" id="1971"/>
    <lineage>
        <taxon>Bacteria</taxon>
        <taxon>Bacillati</taxon>
        <taxon>Actinomycetota</taxon>
        <taxon>Actinomycetes</taxon>
        <taxon>Kitasatosporales</taxon>
        <taxon>Streptomycetaceae</taxon>
        <taxon>Streptomyces</taxon>
    </lineage>
</organism>
<dbReference type="EMBL" id="BHXC01000006">
    <property type="protein sequence ID" value="GCB88162.1"/>
    <property type="molecule type" value="Genomic_DNA"/>
</dbReference>
<protein>
    <submittedName>
        <fullName evidence="2">Uncharacterized protein</fullName>
    </submittedName>
</protein>
<feature type="region of interest" description="Disordered" evidence="1">
    <location>
        <begin position="1"/>
        <end position="22"/>
    </location>
</feature>
<sequence length="185" mass="21107">MLHEIDDLRQERQRVEARPSTEGAPPVLTVFAAVPAVDPQDYIRRVRTVLSAALDLAITESFEDDDLPTDGIPDWFAAVSGATGNEIAEFSRRGMDRYHATVNKKSWDLQWWLFEFDPDNEFRGWSWWDVTQSGDGRVRIWADSWGESFFACDELRWLLYTAGADEVSGPFLADTSEWAQEITGK</sequence>
<dbReference type="RefSeq" id="WP_016571126.1">
    <property type="nucleotide sequence ID" value="NZ_BHXC01000006.1"/>
</dbReference>
<evidence type="ECO:0000313" key="3">
    <source>
        <dbReference type="Proteomes" id="UP000288351"/>
    </source>
</evidence>
<name>A0A059VMM1_STRNR</name>
<feature type="compositionally biased region" description="Basic and acidic residues" evidence="1">
    <location>
        <begin position="1"/>
        <end position="19"/>
    </location>
</feature>
<evidence type="ECO:0000313" key="2">
    <source>
        <dbReference type="EMBL" id="GCB88162.1"/>
    </source>
</evidence>
<dbReference type="eggNOG" id="ENOG502ZCN2">
    <property type="taxonomic scope" value="Bacteria"/>
</dbReference>
<comment type="caution">
    <text evidence="2">The sequence shown here is derived from an EMBL/GenBank/DDBJ whole genome shotgun (WGS) entry which is preliminary data.</text>
</comment>
<reference evidence="2 3" key="1">
    <citation type="journal article" date="2019" name="Microbiol. Resour. Announc.">
        <title>Draft Genome Sequence of the Most Traditional epsilon-Poly-l-Lysine Producer, Streptomyces albulus NBRC14147.</title>
        <authorList>
            <person name="Yamanaka K."/>
            <person name="Hamano Y."/>
        </authorList>
    </citation>
    <scope>NUCLEOTIDE SEQUENCE [LARGE SCALE GENOMIC DNA]</scope>
    <source>
        <strain evidence="2 3">NBRC 14147</strain>
    </source>
</reference>
<dbReference type="AlphaFoldDB" id="A0A059VMM1"/>
<proteinExistence type="predicted"/>
<dbReference type="STRING" id="68570.DC74_31"/>
<dbReference type="Proteomes" id="UP000288351">
    <property type="component" value="Unassembled WGS sequence"/>
</dbReference>